<dbReference type="VEuPathDB" id="TriTrypDB:BSAL_89110"/>
<name>A0A0S4J5B5_BODSA</name>
<dbReference type="Proteomes" id="UP000051952">
    <property type="component" value="Unassembled WGS sequence"/>
</dbReference>
<proteinExistence type="predicted"/>
<evidence type="ECO:0008006" key="4">
    <source>
        <dbReference type="Google" id="ProtNLM"/>
    </source>
</evidence>
<dbReference type="EMBL" id="CYKH01001133">
    <property type="protein sequence ID" value="CUG84909.1"/>
    <property type="molecule type" value="Genomic_DNA"/>
</dbReference>
<keyword evidence="3" id="KW-1185">Reference proteome</keyword>
<sequence>MSSKLSSSPSRERADANTLLHQLMKRVELARRGKSADLNGSRMSLDEQVRARHEEVKKDTKAGEMLRALRDEEDARRLKQRRIDEAKRKEAVRQAMFDDFENKRSRVYGGKEHWKEASALEKAERDSSIAERRQSVKELRQLHQQQRYFAEERLARERDQQRESRIQQKKSDELYVARREQGRIDEIKSKVNAVKELTRSKQDALDAVYERNREARQHIVAVNEALRRRELRDIADQMSSLQQELSRLH</sequence>
<protein>
    <recommendedName>
        <fullName evidence="4">Trichohyalin-plectin-homology domain-containing protein</fullName>
    </recommendedName>
</protein>
<feature type="compositionally biased region" description="Basic and acidic residues" evidence="1">
    <location>
        <begin position="44"/>
        <end position="63"/>
    </location>
</feature>
<organism evidence="2 3">
    <name type="scientific">Bodo saltans</name>
    <name type="common">Flagellated protozoan</name>
    <dbReference type="NCBI Taxonomy" id="75058"/>
    <lineage>
        <taxon>Eukaryota</taxon>
        <taxon>Discoba</taxon>
        <taxon>Euglenozoa</taxon>
        <taxon>Kinetoplastea</taxon>
        <taxon>Metakinetoplastina</taxon>
        <taxon>Eubodonida</taxon>
        <taxon>Bodonidae</taxon>
        <taxon>Bodo</taxon>
    </lineage>
</organism>
<accession>A0A0S4J5B5</accession>
<reference evidence="3" key="1">
    <citation type="submission" date="2015-09" db="EMBL/GenBank/DDBJ databases">
        <authorList>
            <consortium name="Pathogen Informatics"/>
        </authorList>
    </citation>
    <scope>NUCLEOTIDE SEQUENCE [LARGE SCALE GENOMIC DNA]</scope>
    <source>
        <strain evidence="3">Lake Konstanz</strain>
    </source>
</reference>
<gene>
    <name evidence="2" type="ORF">BSAL_89110</name>
</gene>
<evidence type="ECO:0000313" key="2">
    <source>
        <dbReference type="EMBL" id="CUG84909.1"/>
    </source>
</evidence>
<evidence type="ECO:0000256" key="1">
    <source>
        <dbReference type="SAM" id="MobiDB-lite"/>
    </source>
</evidence>
<evidence type="ECO:0000313" key="3">
    <source>
        <dbReference type="Proteomes" id="UP000051952"/>
    </source>
</evidence>
<dbReference type="AlphaFoldDB" id="A0A0S4J5B5"/>
<feature type="region of interest" description="Disordered" evidence="1">
    <location>
        <begin position="31"/>
        <end position="63"/>
    </location>
</feature>